<evidence type="ECO:0000313" key="3">
    <source>
        <dbReference type="Proteomes" id="UP000035086"/>
    </source>
</evidence>
<keyword evidence="1" id="KW-0472">Membrane</keyword>
<feature type="transmembrane region" description="Helical" evidence="1">
    <location>
        <begin position="91"/>
        <end position="111"/>
    </location>
</feature>
<evidence type="ECO:0000256" key="1">
    <source>
        <dbReference type="SAM" id="Phobius"/>
    </source>
</evidence>
<keyword evidence="3" id="KW-1185">Reference proteome</keyword>
<feature type="transmembrane region" description="Helical" evidence="1">
    <location>
        <begin position="117"/>
        <end position="139"/>
    </location>
</feature>
<dbReference type="EMBL" id="CP010310">
    <property type="protein sequence ID" value="AJC22828.2"/>
    <property type="molecule type" value="Genomic_DNA"/>
</dbReference>
<reference evidence="2" key="1">
    <citation type="submission" date="2016-11" db="EMBL/GenBank/DDBJ databases">
        <title>Complete Genome Sequencing of Pandoraea pulmonicola DSM 16583.</title>
        <authorList>
            <person name="Chan K.-G."/>
        </authorList>
    </citation>
    <scope>NUCLEOTIDE SEQUENCE</scope>
    <source>
        <strain evidence="2">DSM 16583</strain>
    </source>
</reference>
<keyword evidence="1" id="KW-0812">Transmembrane</keyword>
<accession>A0ABN4ETV9</accession>
<evidence type="ECO:0000313" key="2">
    <source>
        <dbReference type="EMBL" id="AJC22828.2"/>
    </source>
</evidence>
<keyword evidence="1" id="KW-1133">Transmembrane helix</keyword>
<protein>
    <submittedName>
        <fullName evidence="2">Uncharacterized protein</fullName>
    </submittedName>
</protein>
<feature type="transmembrane region" description="Helical" evidence="1">
    <location>
        <begin position="63"/>
        <end position="84"/>
    </location>
</feature>
<feature type="transmembrane region" description="Helical" evidence="1">
    <location>
        <begin position="151"/>
        <end position="181"/>
    </location>
</feature>
<dbReference type="Proteomes" id="UP000035086">
    <property type="component" value="Chromosome"/>
</dbReference>
<proteinExistence type="predicted"/>
<gene>
    <name evidence="2" type="ORF">RO07_24505</name>
</gene>
<name>A0ABN4ETV9_PANPU</name>
<sequence length="191" mass="19638">MRETPVLRGACVAGVLRPAWLEALAVVALFALFSAGCRACGFPPAVALVADTAFVPLTGGSDFTVGLTAFAVPTFAAVALARLVTSVTFAAVLPVVFDFAPAAAFTCVVVVRFAELAWLAVFLVACATLPAFASTPAFAERDAPLPPDAAAALAARFAFGTGITVFFPLVVVIFAIAISLARKQPTENFSL</sequence>
<organism evidence="2 3">
    <name type="scientific">Pandoraea pulmonicola</name>
    <dbReference type="NCBI Taxonomy" id="93221"/>
    <lineage>
        <taxon>Bacteria</taxon>
        <taxon>Pseudomonadati</taxon>
        <taxon>Pseudomonadota</taxon>
        <taxon>Betaproteobacteria</taxon>
        <taxon>Burkholderiales</taxon>
        <taxon>Burkholderiaceae</taxon>
        <taxon>Pandoraea</taxon>
    </lineage>
</organism>